<feature type="region of interest" description="Disordered" evidence="1">
    <location>
        <begin position="31"/>
        <end position="74"/>
    </location>
</feature>
<sequence length="74" mass="8419">MAGLSVDRRGLHMGVVRRGTRAMTLRSRKWHAWHDSKQSGGCGDARWNHELRATDEREDRGENRARKEYGGGVS</sequence>
<comment type="caution">
    <text evidence="2">The sequence shown here is derived from an EMBL/GenBank/DDBJ whole genome shotgun (WGS) entry which is preliminary data.</text>
</comment>
<protein>
    <submittedName>
        <fullName evidence="2">Uncharacterized protein</fullName>
    </submittedName>
</protein>
<evidence type="ECO:0000256" key="1">
    <source>
        <dbReference type="SAM" id="MobiDB-lite"/>
    </source>
</evidence>
<name>A0ABR2FNS6_9ROSI</name>
<reference evidence="2 3" key="1">
    <citation type="journal article" date="2024" name="G3 (Bethesda)">
        <title>Genome assembly of Hibiscus sabdariffa L. provides insights into metabolisms of medicinal natural products.</title>
        <authorList>
            <person name="Kim T."/>
        </authorList>
    </citation>
    <scope>NUCLEOTIDE SEQUENCE [LARGE SCALE GENOMIC DNA]</scope>
    <source>
        <strain evidence="2">TK-2024</strain>
        <tissue evidence="2">Old leaves</tissue>
    </source>
</reference>
<dbReference type="EMBL" id="JBBPBM010000005">
    <property type="protein sequence ID" value="KAK8583765.1"/>
    <property type="molecule type" value="Genomic_DNA"/>
</dbReference>
<evidence type="ECO:0000313" key="2">
    <source>
        <dbReference type="EMBL" id="KAK8583765.1"/>
    </source>
</evidence>
<organism evidence="2 3">
    <name type="scientific">Hibiscus sabdariffa</name>
    <name type="common">roselle</name>
    <dbReference type="NCBI Taxonomy" id="183260"/>
    <lineage>
        <taxon>Eukaryota</taxon>
        <taxon>Viridiplantae</taxon>
        <taxon>Streptophyta</taxon>
        <taxon>Embryophyta</taxon>
        <taxon>Tracheophyta</taxon>
        <taxon>Spermatophyta</taxon>
        <taxon>Magnoliopsida</taxon>
        <taxon>eudicotyledons</taxon>
        <taxon>Gunneridae</taxon>
        <taxon>Pentapetalae</taxon>
        <taxon>rosids</taxon>
        <taxon>malvids</taxon>
        <taxon>Malvales</taxon>
        <taxon>Malvaceae</taxon>
        <taxon>Malvoideae</taxon>
        <taxon>Hibiscus</taxon>
    </lineage>
</organism>
<accession>A0ABR2FNS6</accession>
<keyword evidence="3" id="KW-1185">Reference proteome</keyword>
<gene>
    <name evidence="2" type="ORF">V6N12_068024</name>
</gene>
<evidence type="ECO:0000313" key="3">
    <source>
        <dbReference type="Proteomes" id="UP001472677"/>
    </source>
</evidence>
<feature type="compositionally biased region" description="Basic and acidic residues" evidence="1">
    <location>
        <begin position="46"/>
        <end position="74"/>
    </location>
</feature>
<proteinExistence type="predicted"/>
<dbReference type="Proteomes" id="UP001472677">
    <property type="component" value="Unassembled WGS sequence"/>
</dbReference>